<organism evidence="1">
    <name type="scientific">Medicago truncatula</name>
    <name type="common">Barrel medic</name>
    <name type="synonym">Medicago tribuloides</name>
    <dbReference type="NCBI Taxonomy" id="3880"/>
    <lineage>
        <taxon>Eukaryota</taxon>
        <taxon>Viridiplantae</taxon>
        <taxon>Streptophyta</taxon>
        <taxon>Embryophyta</taxon>
        <taxon>Tracheophyta</taxon>
        <taxon>Spermatophyta</taxon>
        <taxon>Magnoliopsida</taxon>
        <taxon>eudicotyledons</taxon>
        <taxon>Gunneridae</taxon>
        <taxon>Pentapetalae</taxon>
        <taxon>rosids</taxon>
        <taxon>fabids</taxon>
        <taxon>Fabales</taxon>
        <taxon>Fabaceae</taxon>
        <taxon>Papilionoideae</taxon>
        <taxon>50 kb inversion clade</taxon>
        <taxon>NPAAA clade</taxon>
        <taxon>Hologalegina</taxon>
        <taxon>IRL clade</taxon>
        <taxon>Trifolieae</taxon>
        <taxon>Medicago</taxon>
    </lineage>
</organism>
<sequence length="78" mass="9073">MFLNLPVKISTYHIVIFAKAHTNTVRTINGYAFTIVTTTWQKGTATLLTSCSFYFFHRKHYECSKQEDSKRSKLNISH</sequence>
<proteinExistence type="evidence at transcript level"/>
<evidence type="ECO:0000313" key="1">
    <source>
        <dbReference type="EMBL" id="AFK40089.1"/>
    </source>
</evidence>
<dbReference type="AlphaFoldDB" id="I3SIJ7"/>
<reference evidence="1" key="1">
    <citation type="submission" date="2012-05" db="EMBL/GenBank/DDBJ databases">
        <authorList>
            <person name="Krishnakumar V."/>
            <person name="Cheung F."/>
            <person name="Xiao Y."/>
            <person name="Chan A."/>
            <person name="Moskal W.A."/>
            <person name="Town C.D."/>
        </authorList>
    </citation>
    <scope>NUCLEOTIDE SEQUENCE</scope>
</reference>
<name>I3SIJ7_MEDTR</name>
<accession>I3SIJ7</accession>
<protein>
    <submittedName>
        <fullName evidence="1">Uncharacterized protein</fullName>
    </submittedName>
</protein>
<dbReference type="EMBL" id="BT140294">
    <property type="protein sequence ID" value="AFK40089.1"/>
    <property type="molecule type" value="mRNA"/>
</dbReference>